<evidence type="ECO:0000313" key="1">
    <source>
        <dbReference type="EMBL" id="RHG79094.1"/>
    </source>
</evidence>
<organism evidence="1 2">
    <name type="scientific">Mediterraneibacter gnavus</name>
    <name type="common">Ruminococcus gnavus</name>
    <dbReference type="NCBI Taxonomy" id="33038"/>
    <lineage>
        <taxon>Bacteria</taxon>
        <taxon>Bacillati</taxon>
        <taxon>Bacillota</taxon>
        <taxon>Clostridia</taxon>
        <taxon>Lachnospirales</taxon>
        <taxon>Lachnospiraceae</taxon>
        <taxon>Mediterraneibacter</taxon>
    </lineage>
</organism>
<dbReference type="Proteomes" id="UP000283981">
    <property type="component" value="Unassembled WGS sequence"/>
</dbReference>
<dbReference type="SUPFAM" id="SSF53756">
    <property type="entry name" value="UDP-Glycosyltransferase/glycogen phosphorylase"/>
    <property type="match status" value="1"/>
</dbReference>
<dbReference type="Gene3D" id="3.40.50.2000">
    <property type="entry name" value="Glycogen Phosphorylase B"/>
    <property type="match status" value="1"/>
</dbReference>
<evidence type="ECO:0008006" key="3">
    <source>
        <dbReference type="Google" id="ProtNLM"/>
    </source>
</evidence>
<protein>
    <recommendedName>
        <fullName evidence="3">Glycosyltransferase family 1 protein</fullName>
    </recommendedName>
</protein>
<accession>A0A414URK7</accession>
<gene>
    <name evidence="1" type="ORF">DW243_16810</name>
</gene>
<name>A0A414URK7_MEDGN</name>
<dbReference type="RefSeq" id="WP_118208119.1">
    <property type="nucleotide sequence ID" value="NZ_QRIP01000044.1"/>
</dbReference>
<comment type="caution">
    <text evidence="1">The sequence shown here is derived from an EMBL/GenBank/DDBJ whole genome shotgun (WGS) entry which is preliminary data.</text>
</comment>
<dbReference type="EMBL" id="QRIS01000044">
    <property type="protein sequence ID" value="RHG79094.1"/>
    <property type="molecule type" value="Genomic_DNA"/>
</dbReference>
<reference evidence="1 2" key="1">
    <citation type="submission" date="2018-08" db="EMBL/GenBank/DDBJ databases">
        <title>A genome reference for cultivated species of the human gut microbiota.</title>
        <authorList>
            <person name="Zou Y."/>
            <person name="Xue W."/>
            <person name="Luo G."/>
        </authorList>
    </citation>
    <scope>NUCLEOTIDE SEQUENCE [LARGE SCALE GENOMIC DNA]</scope>
    <source>
        <strain evidence="1 2">AM21-18</strain>
    </source>
</reference>
<evidence type="ECO:0000313" key="2">
    <source>
        <dbReference type="Proteomes" id="UP000283981"/>
    </source>
</evidence>
<dbReference type="AlphaFoldDB" id="A0A414URK7"/>
<sequence>MKILVISNTPWSVDNSFGNSFSNIFEGIPDLKFANIYCRPGAPKNDLDMTYYQITEKSLIKNLLNKSNPSGRIVQQEKEEAIETSPINGFDQARKMRWQIMFWMRDLVWKIGKWWTPDLRAFIDDFKPDIIFQPVYYSNYLTEIALKVKEYTDAPMLGYISDDCYTLRQYRFSPLYWIDRLVKRKKVKAVIEKCDVLYVISEIQKEEYQKLFTPPCKVLTKCADFTKERPKWKIPEKEIRLIFAGNIGTGRWRSLALISNAIEKLNSGDQKFIFDIYTPTPLTAEMEKALRKNGTTVHKPVNYKKIIELQEQADVLVHAEGLSLKSRMEVHQSFSTKLVDFFAMGKCILAIGCDDEASIKHLIDNDAALVAGSEKEIGEILSNLSKNKELLAVYGEKAYSCGNQHHLKSNMQQMIVEDLNNSVGKK</sequence>
<proteinExistence type="predicted"/>